<feature type="transmembrane region" description="Helical" evidence="5">
    <location>
        <begin position="107"/>
        <end position="125"/>
    </location>
</feature>
<feature type="transmembrane region" description="Helical" evidence="5">
    <location>
        <begin position="235"/>
        <end position="254"/>
    </location>
</feature>
<feature type="transmembrane region" description="Helical" evidence="5">
    <location>
        <begin position="494"/>
        <end position="513"/>
    </location>
</feature>
<keyword evidence="2 5" id="KW-0812">Transmembrane</keyword>
<evidence type="ECO:0000256" key="5">
    <source>
        <dbReference type="SAM" id="Phobius"/>
    </source>
</evidence>
<evidence type="ECO:0000313" key="8">
    <source>
        <dbReference type="Proteomes" id="UP000660729"/>
    </source>
</evidence>
<name>A0A8H6RQG1_9PEZI</name>
<feature type="transmembrane region" description="Helical" evidence="5">
    <location>
        <begin position="364"/>
        <end position="381"/>
    </location>
</feature>
<evidence type="ECO:0000256" key="3">
    <source>
        <dbReference type="ARBA" id="ARBA00022989"/>
    </source>
</evidence>
<comment type="caution">
    <text evidence="7">The sequence shown here is derived from an EMBL/GenBank/DDBJ whole genome shotgun (WGS) entry which is preliminary data.</text>
</comment>
<feature type="transmembrane region" description="Helical" evidence="5">
    <location>
        <begin position="401"/>
        <end position="427"/>
    </location>
</feature>
<evidence type="ECO:0000259" key="6">
    <source>
        <dbReference type="PROSITE" id="PS50850"/>
    </source>
</evidence>
<dbReference type="GO" id="GO:0005886">
    <property type="term" value="C:plasma membrane"/>
    <property type="evidence" value="ECO:0007669"/>
    <property type="project" value="TreeGrafter"/>
</dbReference>
<evidence type="ECO:0000313" key="7">
    <source>
        <dbReference type="EMBL" id="KAF7194917.1"/>
    </source>
</evidence>
<feature type="domain" description="Major facilitator superfamily (MFS) profile" evidence="6">
    <location>
        <begin position="112"/>
        <end position="630"/>
    </location>
</feature>
<dbReference type="OrthoDB" id="2241241at2759"/>
<dbReference type="Pfam" id="PF07690">
    <property type="entry name" value="MFS_1"/>
    <property type="match status" value="1"/>
</dbReference>
<dbReference type="EMBL" id="JABCIY010000047">
    <property type="protein sequence ID" value="KAF7194917.1"/>
    <property type="molecule type" value="Genomic_DNA"/>
</dbReference>
<comment type="subcellular location">
    <subcellularLocation>
        <location evidence="1">Membrane</location>
        <topology evidence="1">Multi-pass membrane protein</topology>
    </subcellularLocation>
</comment>
<feature type="transmembrane region" description="Helical" evidence="5">
    <location>
        <begin position="332"/>
        <end position="352"/>
    </location>
</feature>
<gene>
    <name evidence="7" type="ORF">HII31_03754</name>
</gene>
<feature type="transmembrane region" description="Helical" evidence="5">
    <location>
        <begin position="137"/>
        <end position="158"/>
    </location>
</feature>
<keyword evidence="8" id="KW-1185">Reference proteome</keyword>
<dbReference type="Proteomes" id="UP000660729">
    <property type="component" value="Unassembled WGS sequence"/>
</dbReference>
<dbReference type="PANTHER" id="PTHR23501">
    <property type="entry name" value="MAJOR FACILITATOR SUPERFAMILY"/>
    <property type="match status" value="1"/>
</dbReference>
<dbReference type="InterPro" id="IPR036259">
    <property type="entry name" value="MFS_trans_sf"/>
</dbReference>
<sequence length="676" mass="74047">MEVLFLAGHGVQDGFNFLVSDQDLILSNIQHQETISQYGDDRKGPNRRRRWTLSVTPLPRRESLFHSSDADQEAHRNASVSEDPAFAGVTKVEAFNKVLRKSGSGKTLIWTLFISIGLTMFAYSIDQGTTSLFNAYAASAFGAHAKLLTAVSTAGQIVRAISKPFLGKLADITSRPTTYTVVLVFYAVGFAVAASANSLAAYTVGTFFTSLGKSGLDFLGDVIVADLTNLRWRGFFGSLLSVPFIVTSFIDGFISEGFLPEKWRWGLGMFAIMTPILLIPAIITLYAMEHKAKKLGMVSAGASRWERAGKVEKMTMKSYFQLAWQGIIDIDLAGLLLLGFAFGLILLSLSLYKGADGGFSNPSMIAMIVVGFVTLIAFILYEMYVAPKPVCSSRIFNNKAFIAAVGIDVSSQLASGVHSLYYASYVLVVEEWTIYETNLFTNMLTILLCILGPLGGLYLAKTHRFKTLMLIGAVMRLIGYCMQLEGDRSSKSTAILVVSQIFCGFAAFTVLGARVGSQASVPHEDLASIIAQLSLWSTLASSVGYAISGAIWQNYMLPFMRDECPAGTTEKTLLSLYGSIKKLRDYAYDSPIRQCGIVAYQRTNGILFIMSAAIAILPVLFCFLMPNYYLGKQHNVATNTTPAGDVVTDERANVQRHETPPSGLWAKLKHFWLKEY</sequence>
<accession>A0A8H6RQG1</accession>
<evidence type="ECO:0000256" key="2">
    <source>
        <dbReference type="ARBA" id="ARBA00022692"/>
    </source>
</evidence>
<dbReference type="SUPFAM" id="SSF103473">
    <property type="entry name" value="MFS general substrate transporter"/>
    <property type="match status" value="1"/>
</dbReference>
<feature type="transmembrane region" description="Helical" evidence="5">
    <location>
        <begin position="179"/>
        <end position="202"/>
    </location>
</feature>
<dbReference type="InterPro" id="IPR020846">
    <property type="entry name" value="MFS_dom"/>
</dbReference>
<feature type="transmembrane region" description="Helical" evidence="5">
    <location>
        <begin position="606"/>
        <end position="630"/>
    </location>
</feature>
<evidence type="ECO:0000256" key="4">
    <source>
        <dbReference type="ARBA" id="ARBA00023136"/>
    </source>
</evidence>
<dbReference type="PROSITE" id="PS50850">
    <property type="entry name" value="MFS"/>
    <property type="match status" value="1"/>
</dbReference>
<dbReference type="AlphaFoldDB" id="A0A8H6RQG1"/>
<reference evidence="7" key="1">
    <citation type="submission" date="2020-04" db="EMBL/GenBank/DDBJ databases">
        <title>Draft genome resource of the tomato pathogen Pseudocercospora fuligena.</title>
        <authorList>
            <person name="Zaccaron A."/>
        </authorList>
    </citation>
    <scope>NUCLEOTIDE SEQUENCE</scope>
    <source>
        <strain evidence="7">PF001</strain>
    </source>
</reference>
<proteinExistence type="predicted"/>
<feature type="transmembrane region" description="Helical" evidence="5">
    <location>
        <begin position="439"/>
        <end position="459"/>
    </location>
</feature>
<dbReference type="GO" id="GO:0022857">
    <property type="term" value="F:transmembrane transporter activity"/>
    <property type="evidence" value="ECO:0007669"/>
    <property type="project" value="InterPro"/>
</dbReference>
<feature type="transmembrane region" description="Helical" evidence="5">
    <location>
        <begin position="266"/>
        <end position="288"/>
    </location>
</feature>
<evidence type="ECO:0000256" key="1">
    <source>
        <dbReference type="ARBA" id="ARBA00004141"/>
    </source>
</evidence>
<dbReference type="InterPro" id="IPR011701">
    <property type="entry name" value="MFS"/>
</dbReference>
<keyword evidence="4 5" id="KW-0472">Membrane</keyword>
<keyword evidence="3 5" id="KW-1133">Transmembrane helix</keyword>
<organism evidence="7 8">
    <name type="scientific">Pseudocercospora fuligena</name>
    <dbReference type="NCBI Taxonomy" id="685502"/>
    <lineage>
        <taxon>Eukaryota</taxon>
        <taxon>Fungi</taxon>
        <taxon>Dikarya</taxon>
        <taxon>Ascomycota</taxon>
        <taxon>Pezizomycotina</taxon>
        <taxon>Dothideomycetes</taxon>
        <taxon>Dothideomycetidae</taxon>
        <taxon>Mycosphaerellales</taxon>
        <taxon>Mycosphaerellaceae</taxon>
        <taxon>Pseudocercospora</taxon>
    </lineage>
</organism>
<feature type="transmembrane region" description="Helical" evidence="5">
    <location>
        <begin position="533"/>
        <end position="552"/>
    </location>
</feature>
<dbReference type="Gene3D" id="1.20.1250.20">
    <property type="entry name" value="MFS general substrate transporter like domains"/>
    <property type="match status" value="2"/>
</dbReference>
<dbReference type="PANTHER" id="PTHR23501:SF58">
    <property type="entry name" value="LOW AFFINITY HEME TRANSPORTER STR3"/>
    <property type="match status" value="1"/>
</dbReference>
<protein>
    <submittedName>
        <fullName evidence="7">Siderophore iron transporter 3</fullName>
    </submittedName>
</protein>